<feature type="chain" id="PRO_5043008852" evidence="3">
    <location>
        <begin position="26"/>
        <end position="384"/>
    </location>
</feature>
<evidence type="ECO:0000256" key="1">
    <source>
        <dbReference type="SAM" id="MobiDB-lite"/>
    </source>
</evidence>
<gene>
    <name evidence="4" type="ORF">Cni_G10061</name>
</gene>
<keyword evidence="2" id="KW-0812">Transmembrane</keyword>
<feature type="compositionally biased region" description="Acidic residues" evidence="1">
    <location>
        <begin position="53"/>
        <end position="62"/>
    </location>
</feature>
<keyword evidence="3" id="KW-0732">Signal</keyword>
<feature type="signal peptide" evidence="3">
    <location>
        <begin position="1"/>
        <end position="25"/>
    </location>
</feature>
<feature type="region of interest" description="Disordered" evidence="1">
    <location>
        <begin position="53"/>
        <end position="86"/>
    </location>
</feature>
<accession>A0AAQ3K3L0</accession>
<evidence type="ECO:0000313" key="4">
    <source>
        <dbReference type="EMBL" id="WOL01345.1"/>
    </source>
</evidence>
<sequence length="384" mass="43912">MPFSFRAGFLLFLFLSVNNFNNVSAGQALPNGEHTVLDIDDQLPKTVEEVDCREEEEKEEEAEKNTLQPPERTFSTAPGGQTERPNATKGTLQNYEAANHHLPQTPQSHPAHQHREGQLVRLRLRKNHQQRAIREENIQPFKSRNWVRESEQQGHAERHPSDTDVIKRASKNSSIPITVSAAMLALLTANGKDQEARTGRSVVDFQRQVLPALFFGSLLCGIIIVLLKILSDNISISPQIFTSCEWGSWMLFILAMLCGAGHFMGTDTLLFTFLLMFVVCLVGYFINKILQIVRRKMQHAEDSGNELEVERDVERQLEKHSHSSRSSTHESIRTQTLLREMEMTQKAHMDSMEQRYQEERRKREEQIEIMRASINKIAALSVQN</sequence>
<proteinExistence type="predicted"/>
<protein>
    <submittedName>
        <fullName evidence="4">Uncharacterized protein</fullName>
    </submittedName>
</protein>
<feature type="transmembrane region" description="Helical" evidence="2">
    <location>
        <begin position="243"/>
        <end position="263"/>
    </location>
</feature>
<keyword evidence="5" id="KW-1185">Reference proteome</keyword>
<feature type="transmembrane region" description="Helical" evidence="2">
    <location>
        <begin position="209"/>
        <end position="231"/>
    </location>
</feature>
<dbReference type="AlphaFoldDB" id="A0AAQ3K3L0"/>
<feature type="region of interest" description="Disordered" evidence="1">
    <location>
        <begin position="304"/>
        <end position="334"/>
    </location>
</feature>
<organism evidence="4 5">
    <name type="scientific">Canna indica</name>
    <name type="common">Indian-shot</name>
    <dbReference type="NCBI Taxonomy" id="4628"/>
    <lineage>
        <taxon>Eukaryota</taxon>
        <taxon>Viridiplantae</taxon>
        <taxon>Streptophyta</taxon>
        <taxon>Embryophyta</taxon>
        <taxon>Tracheophyta</taxon>
        <taxon>Spermatophyta</taxon>
        <taxon>Magnoliopsida</taxon>
        <taxon>Liliopsida</taxon>
        <taxon>Zingiberales</taxon>
        <taxon>Cannaceae</taxon>
        <taxon>Canna</taxon>
    </lineage>
</organism>
<keyword evidence="2" id="KW-1133">Transmembrane helix</keyword>
<dbReference type="EMBL" id="CP136892">
    <property type="protein sequence ID" value="WOL01345.1"/>
    <property type="molecule type" value="Genomic_DNA"/>
</dbReference>
<feature type="compositionally biased region" description="Basic and acidic residues" evidence="1">
    <location>
        <begin position="304"/>
        <end position="332"/>
    </location>
</feature>
<evidence type="ECO:0000256" key="3">
    <source>
        <dbReference type="SAM" id="SignalP"/>
    </source>
</evidence>
<dbReference type="Proteomes" id="UP001327560">
    <property type="component" value="Chromosome 3"/>
</dbReference>
<keyword evidence="2" id="KW-0472">Membrane</keyword>
<name>A0AAQ3K3L0_9LILI</name>
<evidence type="ECO:0000313" key="5">
    <source>
        <dbReference type="Proteomes" id="UP001327560"/>
    </source>
</evidence>
<reference evidence="4 5" key="1">
    <citation type="submission" date="2023-10" db="EMBL/GenBank/DDBJ databases">
        <title>Chromosome-scale genome assembly provides insights into flower coloration mechanisms of Canna indica.</title>
        <authorList>
            <person name="Li C."/>
        </authorList>
    </citation>
    <scope>NUCLEOTIDE SEQUENCE [LARGE SCALE GENOMIC DNA]</scope>
    <source>
        <tissue evidence="4">Flower</tissue>
    </source>
</reference>
<feature type="transmembrane region" description="Helical" evidence="2">
    <location>
        <begin position="269"/>
        <end position="287"/>
    </location>
</feature>
<feature type="compositionally biased region" description="Polar residues" evidence="1">
    <location>
        <begin position="65"/>
        <end position="86"/>
    </location>
</feature>
<evidence type="ECO:0000256" key="2">
    <source>
        <dbReference type="SAM" id="Phobius"/>
    </source>
</evidence>